<gene>
    <name evidence="1" type="ORF">GCM10022247_36590</name>
</gene>
<evidence type="ECO:0000313" key="1">
    <source>
        <dbReference type="EMBL" id="GAA4010971.1"/>
    </source>
</evidence>
<evidence type="ECO:0000313" key="2">
    <source>
        <dbReference type="Proteomes" id="UP001501747"/>
    </source>
</evidence>
<dbReference type="Proteomes" id="UP001501747">
    <property type="component" value="Unassembled WGS sequence"/>
</dbReference>
<accession>A0ABP7SF65</accession>
<proteinExistence type="predicted"/>
<organism evidence="1 2">
    <name type="scientific">Allokutzneria multivorans</name>
    <dbReference type="NCBI Taxonomy" id="1142134"/>
    <lineage>
        <taxon>Bacteria</taxon>
        <taxon>Bacillati</taxon>
        <taxon>Actinomycetota</taxon>
        <taxon>Actinomycetes</taxon>
        <taxon>Pseudonocardiales</taxon>
        <taxon>Pseudonocardiaceae</taxon>
        <taxon>Allokutzneria</taxon>
    </lineage>
</organism>
<evidence type="ECO:0008006" key="3">
    <source>
        <dbReference type="Google" id="ProtNLM"/>
    </source>
</evidence>
<dbReference type="EMBL" id="BAABAL010000012">
    <property type="protein sequence ID" value="GAA4010971.1"/>
    <property type="molecule type" value="Genomic_DNA"/>
</dbReference>
<keyword evidence="2" id="KW-1185">Reference proteome</keyword>
<name>A0ABP7SF65_9PSEU</name>
<comment type="caution">
    <text evidence="1">The sequence shown here is derived from an EMBL/GenBank/DDBJ whole genome shotgun (WGS) entry which is preliminary data.</text>
</comment>
<sequence length="135" mass="14468">MRALVATARARAPCVKSIVDCFTEMGFAMKTKLATTAVVLAAVAGSMAMSAPAAGAAQQGSCDEWRLTGASAPNVGMRVRCVGLGGRYFKAEITCKRHDNGYRYNHYGNRVEEGSWSTVWCDRDAAIVYWGGVHA</sequence>
<reference evidence="2" key="1">
    <citation type="journal article" date="2019" name="Int. J. Syst. Evol. Microbiol.">
        <title>The Global Catalogue of Microorganisms (GCM) 10K type strain sequencing project: providing services to taxonomists for standard genome sequencing and annotation.</title>
        <authorList>
            <consortium name="The Broad Institute Genomics Platform"/>
            <consortium name="The Broad Institute Genome Sequencing Center for Infectious Disease"/>
            <person name="Wu L."/>
            <person name="Ma J."/>
        </authorList>
    </citation>
    <scope>NUCLEOTIDE SEQUENCE [LARGE SCALE GENOMIC DNA]</scope>
    <source>
        <strain evidence="2">JCM 17342</strain>
    </source>
</reference>
<protein>
    <recommendedName>
        <fullName evidence="3">Secreted protein</fullName>
    </recommendedName>
</protein>